<evidence type="ECO:0000256" key="5">
    <source>
        <dbReference type="ARBA" id="ARBA00022679"/>
    </source>
</evidence>
<dbReference type="SUPFAM" id="SSF47384">
    <property type="entry name" value="Homodimeric domain of signal transducing histidine kinase"/>
    <property type="match status" value="1"/>
</dbReference>
<dbReference type="SMART" id="SM00388">
    <property type="entry name" value="HisKA"/>
    <property type="match status" value="1"/>
</dbReference>
<sequence length="458" mass="51950">MKIRTKIAFQFSLIVALILILFSVALYFLIRNYTKGEFTNYLKDRAETTAKLLIKEANVDKRLLKIVDKNTLSTLYAAEVLVFNEKNEIAYSNTDAETIKYSPDLLERIREQGEYVGEYKEKKVVGLVIPNELDGKIYLILAQATDTYGDAKLENIQNAMIWGLVIAITLTVILSFFFAGEALKPIARINQEVSAISGRDFKKKISTGNNRDEIAQLATNFNQMLSRIDQAFEMQRSFVSNASHELRTPLAAIKSEIQVALEKDREPEEYRQILHSLDQDNQRMIQLINGLLQLAKSEQGDTNLMHKPVRVDEVLFEVQEELLSQFDDFSIFIDFEEIVEEDENLTVLGNRALLKTLFNNLFENACKYSSNRTAEVRIKFNKVNVIVSIKDTGLGISAEDQERVFEPFYRTASAANYKGHGIGLSICKRIADIHKGKIVVRSELGVGSTFIVVLPHIS</sequence>
<dbReference type="Gene3D" id="6.10.340.10">
    <property type="match status" value="1"/>
</dbReference>
<dbReference type="GO" id="GO:0000155">
    <property type="term" value="F:phosphorelay sensor kinase activity"/>
    <property type="evidence" value="ECO:0007669"/>
    <property type="project" value="InterPro"/>
</dbReference>
<evidence type="ECO:0000313" key="14">
    <source>
        <dbReference type="EMBL" id="ADQ16829.1"/>
    </source>
</evidence>
<dbReference type="SMART" id="SM00387">
    <property type="entry name" value="HATPase_c"/>
    <property type="match status" value="1"/>
</dbReference>
<dbReference type="InterPro" id="IPR036097">
    <property type="entry name" value="HisK_dim/P_sf"/>
</dbReference>
<dbReference type="EC" id="2.7.13.3" evidence="3"/>
<keyword evidence="10 11" id="KW-0472">Membrane</keyword>
<dbReference type="HOGENOM" id="CLU_000445_89_6_10"/>
<keyword evidence="6 11" id="KW-0812">Transmembrane</keyword>
<evidence type="ECO:0000259" key="12">
    <source>
        <dbReference type="PROSITE" id="PS50109"/>
    </source>
</evidence>
<gene>
    <name evidence="14" type="ordered locus">Lbys_1107</name>
</gene>
<dbReference type="PRINTS" id="PR00344">
    <property type="entry name" value="BCTRLSENSOR"/>
</dbReference>
<reference key="1">
    <citation type="submission" date="2010-11" db="EMBL/GenBank/DDBJ databases">
        <title>The complete genome of Leadbetterella byssophila DSM 17132.</title>
        <authorList>
            <consortium name="US DOE Joint Genome Institute (JGI-PGF)"/>
            <person name="Lucas S."/>
            <person name="Copeland A."/>
            <person name="Lapidus A."/>
            <person name="Glavina del Rio T."/>
            <person name="Dalin E."/>
            <person name="Tice H."/>
            <person name="Bruce D."/>
            <person name="Goodwin L."/>
            <person name="Pitluck S."/>
            <person name="Kyrpides N."/>
            <person name="Mavromatis K."/>
            <person name="Ivanova N."/>
            <person name="Teshima H."/>
            <person name="Brettin T."/>
            <person name="Detter J.C."/>
            <person name="Han C."/>
            <person name="Tapia R."/>
            <person name="Land M."/>
            <person name="Hauser L."/>
            <person name="Markowitz V."/>
            <person name="Cheng J.-F."/>
            <person name="Hugenholtz P."/>
            <person name="Woyke T."/>
            <person name="Wu D."/>
            <person name="Tindall B."/>
            <person name="Pomrenke H.G."/>
            <person name="Brambilla E."/>
            <person name="Klenk H.-P."/>
            <person name="Eisen J.A."/>
        </authorList>
    </citation>
    <scope>NUCLEOTIDE SEQUENCE [LARGE SCALE GENOMIC DNA]</scope>
    <source>
        <strain>DSM 17132</strain>
    </source>
</reference>
<dbReference type="EMBL" id="CP002305">
    <property type="protein sequence ID" value="ADQ16829.1"/>
    <property type="molecule type" value="Genomic_DNA"/>
</dbReference>
<comment type="subcellular location">
    <subcellularLocation>
        <location evidence="2">Membrane</location>
        <topology evidence="2">Multi-pass membrane protein</topology>
    </subcellularLocation>
</comment>
<dbReference type="InterPro" id="IPR036890">
    <property type="entry name" value="HATPase_C_sf"/>
</dbReference>
<evidence type="ECO:0000256" key="11">
    <source>
        <dbReference type="SAM" id="Phobius"/>
    </source>
</evidence>
<feature type="domain" description="Histidine kinase" evidence="12">
    <location>
        <begin position="241"/>
        <end position="458"/>
    </location>
</feature>
<dbReference type="InterPro" id="IPR005467">
    <property type="entry name" value="His_kinase_dom"/>
</dbReference>
<evidence type="ECO:0000256" key="6">
    <source>
        <dbReference type="ARBA" id="ARBA00022692"/>
    </source>
</evidence>
<dbReference type="PANTHER" id="PTHR45436:SF15">
    <property type="entry name" value="SENSOR HISTIDINE KINASE CUSS"/>
    <property type="match status" value="1"/>
</dbReference>
<evidence type="ECO:0000256" key="7">
    <source>
        <dbReference type="ARBA" id="ARBA00022777"/>
    </source>
</evidence>
<dbReference type="SMART" id="SM00304">
    <property type="entry name" value="HAMP"/>
    <property type="match status" value="1"/>
</dbReference>
<keyword evidence="7 14" id="KW-0418">Kinase</keyword>
<keyword evidence="15" id="KW-1185">Reference proteome</keyword>
<dbReference type="FunFam" id="1.10.287.130:FF:000001">
    <property type="entry name" value="Two-component sensor histidine kinase"/>
    <property type="match status" value="1"/>
</dbReference>
<evidence type="ECO:0000256" key="3">
    <source>
        <dbReference type="ARBA" id="ARBA00012438"/>
    </source>
</evidence>
<dbReference type="CDD" id="cd06225">
    <property type="entry name" value="HAMP"/>
    <property type="match status" value="1"/>
</dbReference>
<evidence type="ECO:0000259" key="13">
    <source>
        <dbReference type="PROSITE" id="PS50885"/>
    </source>
</evidence>
<dbReference type="InterPro" id="IPR004358">
    <property type="entry name" value="Sig_transdc_His_kin-like_C"/>
</dbReference>
<dbReference type="RefSeq" id="WP_013407879.1">
    <property type="nucleotide sequence ID" value="NC_014655.1"/>
</dbReference>
<dbReference type="KEGG" id="lby:Lbys_1107"/>
<dbReference type="AlphaFoldDB" id="E4RSZ0"/>
<dbReference type="InterPro" id="IPR050428">
    <property type="entry name" value="TCS_sensor_his_kinase"/>
</dbReference>
<dbReference type="Pfam" id="PF00672">
    <property type="entry name" value="HAMP"/>
    <property type="match status" value="1"/>
</dbReference>
<dbReference type="Proteomes" id="UP000007435">
    <property type="component" value="Chromosome"/>
</dbReference>
<dbReference type="Pfam" id="PF02518">
    <property type="entry name" value="HATPase_c"/>
    <property type="match status" value="1"/>
</dbReference>
<dbReference type="PROSITE" id="PS50109">
    <property type="entry name" value="HIS_KIN"/>
    <property type="match status" value="1"/>
</dbReference>
<dbReference type="OrthoDB" id="594725at2"/>
<accession>E4RSZ0</accession>
<dbReference type="PANTHER" id="PTHR45436">
    <property type="entry name" value="SENSOR HISTIDINE KINASE YKOH"/>
    <property type="match status" value="1"/>
</dbReference>
<keyword evidence="5" id="KW-0808">Transferase</keyword>
<dbReference type="InterPro" id="IPR003660">
    <property type="entry name" value="HAMP_dom"/>
</dbReference>
<proteinExistence type="predicted"/>
<keyword evidence="9" id="KW-0902">Two-component regulatory system</keyword>
<dbReference type="PROSITE" id="PS50885">
    <property type="entry name" value="HAMP"/>
    <property type="match status" value="1"/>
</dbReference>
<dbReference type="eggNOG" id="COG2205">
    <property type="taxonomic scope" value="Bacteria"/>
</dbReference>
<dbReference type="SUPFAM" id="SSF158472">
    <property type="entry name" value="HAMP domain-like"/>
    <property type="match status" value="1"/>
</dbReference>
<dbReference type="STRING" id="649349.Lbys_1107"/>
<reference evidence="14 15" key="2">
    <citation type="journal article" date="2011" name="Stand. Genomic Sci.">
        <title>Complete genome sequence of Leadbetterella byssophila type strain (4M15).</title>
        <authorList>
            <person name="Abt B."/>
            <person name="Teshima H."/>
            <person name="Lucas S."/>
            <person name="Lapidus A."/>
            <person name="Del Rio T.G."/>
            <person name="Nolan M."/>
            <person name="Tice H."/>
            <person name="Cheng J.F."/>
            <person name="Pitluck S."/>
            <person name="Liolios K."/>
            <person name="Pagani I."/>
            <person name="Ivanova N."/>
            <person name="Mavromatis K."/>
            <person name="Pati A."/>
            <person name="Tapia R."/>
            <person name="Han C."/>
            <person name="Goodwin L."/>
            <person name="Chen A."/>
            <person name="Palaniappan K."/>
            <person name="Land M."/>
            <person name="Hauser L."/>
            <person name="Chang Y.J."/>
            <person name="Jeffries C.D."/>
            <person name="Rohde M."/>
            <person name="Goker M."/>
            <person name="Tindall B.J."/>
            <person name="Detter J.C."/>
            <person name="Woyke T."/>
            <person name="Bristow J."/>
            <person name="Eisen J.A."/>
            <person name="Markowitz V."/>
            <person name="Hugenholtz P."/>
            <person name="Klenk H.P."/>
            <person name="Kyrpides N.C."/>
        </authorList>
    </citation>
    <scope>NUCLEOTIDE SEQUENCE [LARGE SCALE GENOMIC DNA]</scope>
    <source>
        <strain evidence="15">DSM 17132 / JCM 16389 / KACC 11308 / NBRC 106382 / 4M15</strain>
    </source>
</reference>
<dbReference type="CDD" id="cd00082">
    <property type="entry name" value="HisKA"/>
    <property type="match status" value="1"/>
</dbReference>
<evidence type="ECO:0000256" key="8">
    <source>
        <dbReference type="ARBA" id="ARBA00022989"/>
    </source>
</evidence>
<protein>
    <recommendedName>
        <fullName evidence="3">histidine kinase</fullName>
        <ecNumber evidence="3">2.7.13.3</ecNumber>
    </recommendedName>
</protein>
<evidence type="ECO:0000256" key="4">
    <source>
        <dbReference type="ARBA" id="ARBA00022553"/>
    </source>
</evidence>
<evidence type="ECO:0000256" key="2">
    <source>
        <dbReference type="ARBA" id="ARBA00004141"/>
    </source>
</evidence>
<evidence type="ECO:0000313" key="15">
    <source>
        <dbReference type="Proteomes" id="UP000007435"/>
    </source>
</evidence>
<feature type="transmembrane region" description="Helical" evidence="11">
    <location>
        <begin position="159"/>
        <end position="179"/>
    </location>
</feature>
<comment type="catalytic activity">
    <reaction evidence="1">
        <text>ATP + protein L-histidine = ADP + protein N-phospho-L-histidine.</text>
        <dbReference type="EC" id="2.7.13.3"/>
    </reaction>
</comment>
<organism evidence="14 15">
    <name type="scientific">Leadbetterella byssophila (strain DSM 17132 / JCM 16389 / KACC 11308 / NBRC 106382 / 4M15)</name>
    <dbReference type="NCBI Taxonomy" id="649349"/>
    <lineage>
        <taxon>Bacteria</taxon>
        <taxon>Pseudomonadati</taxon>
        <taxon>Bacteroidota</taxon>
        <taxon>Cytophagia</taxon>
        <taxon>Cytophagales</taxon>
        <taxon>Leadbetterellaceae</taxon>
        <taxon>Leadbetterella</taxon>
    </lineage>
</organism>
<dbReference type="Pfam" id="PF00512">
    <property type="entry name" value="HisKA"/>
    <property type="match status" value="1"/>
</dbReference>
<feature type="transmembrane region" description="Helical" evidence="11">
    <location>
        <begin position="7"/>
        <end position="30"/>
    </location>
</feature>
<dbReference type="InterPro" id="IPR003661">
    <property type="entry name" value="HisK_dim/P_dom"/>
</dbReference>
<evidence type="ECO:0000256" key="10">
    <source>
        <dbReference type="ARBA" id="ARBA00023136"/>
    </source>
</evidence>
<dbReference type="GO" id="GO:0005886">
    <property type="term" value="C:plasma membrane"/>
    <property type="evidence" value="ECO:0007669"/>
    <property type="project" value="TreeGrafter"/>
</dbReference>
<keyword evidence="8 11" id="KW-1133">Transmembrane helix</keyword>
<dbReference type="Gene3D" id="3.30.565.10">
    <property type="entry name" value="Histidine kinase-like ATPase, C-terminal domain"/>
    <property type="match status" value="1"/>
</dbReference>
<evidence type="ECO:0000256" key="9">
    <source>
        <dbReference type="ARBA" id="ARBA00023012"/>
    </source>
</evidence>
<keyword evidence="4" id="KW-0597">Phosphoprotein</keyword>
<dbReference type="InterPro" id="IPR003594">
    <property type="entry name" value="HATPase_dom"/>
</dbReference>
<feature type="domain" description="HAMP" evidence="13">
    <location>
        <begin position="180"/>
        <end position="233"/>
    </location>
</feature>
<evidence type="ECO:0000256" key="1">
    <source>
        <dbReference type="ARBA" id="ARBA00000085"/>
    </source>
</evidence>
<dbReference type="SUPFAM" id="SSF55874">
    <property type="entry name" value="ATPase domain of HSP90 chaperone/DNA topoisomerase II/histidine kinase"/>
    <property type="match status" value="1"/>
</dbReference>
<dbReference type="Gene3D" id="1.10.287.130">
    <property type="match status" value="1"/>
</dbReference>
<name>E4RSZ0_LEAB4</name>